<feature type="region of interest" description="Disordered" evidence="1">
    <location>
        <begin position="67"/>
        <end position="102"/>
    </location>
</feature>
<keyword evidence="3" id="KW-1185">Reference proteome</keyword>
<reference evidence="2 3" key="1">
    <citation type="journal article" date="2020" name="Microorganisms">
        <title>Osmotic Adaptation and Compatible Solute Biosynthesis of Phototrophic Bacteria as Revealed from Genome Analyses.</title>
        <authorList>
            <person name="Imhoff J.F."/>
            <person name="Rahn T."/>
            <person name="Kunzel S."/>
            <person name="Keller A."/>
            <person name="Neulinger S.C."/>
        </authorList>
    </citation>
    <scope>NUCLEOTIDE SEQUENCE [LARGE SCALE GENOMIC DNA]</scope>
    <source>
        <strain evidence="2 3">DSM 25653</strain>
    </source>
</reference>
<protein>
    <recommendedName>
        <fullName evidence="4">Transporter</fullName>
    </recommendedName>
</protein>
<evidence type="ECO:0008006" key="4">
    <source>
        <dbReference type="Google" id="ProtNLM"/>
    </source>
</evidence>
<comment type="caution">
    <text evidence="2">The sequence shown here is derived from an EMBL/GenBank/DDBJ whole genome shotgun (WGS) entry which is preliminary data.</text>
</comment>
<dbReference type="AlphaFoldDB" id="A0A9X0W6S4"/>
<dbReference type="Proteomes" id="UP001138768">
    <property type="component" value="Unassembled WGS sequence"/>
</dbReference>
<evidence type="ECO:0000256" key="1">
    <source>
        <dbReference type="SAM" id="MobiDB-lite"/>
    </source>
</evidence>
<name>A0A9X0W6S4_9GAMM</name>
<dbReference type="Pfam" id="PF13557">
    <property type="entry name" value="Phenol_MetA_deg"/>
    <property type="match status" value="1"/>
</dbReference>
<dbReference type="EMBL" id="NRRY01000006">
    <property type="protein sequence ID" value="MBK1617980.1"/>
    <property type="molecule type" value="Genomic_DNA"/>
</dbReference>
<evidence type="ECO:0000313" key="3">
    <source>
        <dbReference type="Proteomes" id="UP001138768"/>
    </source>
</evidence>
<feature type="compositionally biased region" description="Low complexity" evidence="1">
    <location>
        <begin position="67"/>
        <end position="77"/>
    </location>
</feature>
<accession>A0A9X0W6S4</accession>
<dbReference type="InterPro" id="IPR025737">
    <property type="entry name" value="FApF"/>
</dbReference>
<evidence type="ECO:0000313" key="2">
    <source>
        <dbReference type="EMBL" id="MBK1617980.1"/>
    </source>
</evidence>
<proteinExistence type="predicted"/>
<sequence length="382" mass="40954">MVFPASLLHVVMWGIAPSALPTAAIADTSTEIAELKAAVARRDAIIDELLDRVVSLEQRWAQAKVAAAPASSDLARPNPSPNPAPSDRRSRPNTAPRPGVVEVDPLAAERALERTLTQEGVLLLPAGQFELEPYVAYARRETDQPTLVIDPRGVAAGSIESRRNEWDLGLRGRAGLPWDTQLELDIPYRYVSQSLVQPSSLNGLNEAKGNGSSLGDIKVGFAKTLLQQDQWWPDLVARLTWDSDTGERFDNDLALGIGFSELRGSLSALARQDPLALTASLSYETTFEKDNIDPGDELGISFGVSLAASPETSLSMSLAQTFAQETRIGGQSIPGSDETTSVMAFGASFILGRNLLLSLSAVVGLTDSAPDYAFAVSLPIRF</sequence>
<organism evidence="2 3">
    <name type="scientific">Lamprobacter modestohalophilus</name>
    <dbReference type="NCBI Taxonomy" id="1064514"/>
    <lineage>
        <taxon>Bacteria</taxon>
        <taxon>Pseudomonadati</taxon>
        <taxon>Pseudomonadota</taxon>
        <taxon>Gammaproteobacteria</taxon>
        <taxon>Chromatiales</taxon>
        <taxon>Chromatiaceae</taxon>
        <taxon>Lamprobacter</taxon>
    </lineage>
</organism>
<gene>
    <name evidence="2" type="ORF">CKO42_05825</name>
</gene>